<dbReference type="SUPFAM" id="SSF52540">
    <property type="entry name" value="P-loop containing nucleoside triphosphate hydrolases"/>
    <property type="match status" value="1"/>
</dbReference>
<keyword evidence="4" id="KW-0067">ATP-binding</keyword>
<keyword evidence="1" id="KW-0547">Nucleotide-binding</keyword>
<dbReference type="GO" id="GO:0003676">
    <property type="term" value="F:nucleic acid binding"/>
    <property type="evidence" value="ECO:0007669"/>
    <property type="project" value="InterPro"/>
</dbReference>
<dbReference type="PROSITE" id="PS51192">
    <property type="entry name" value="HELICASE_ATP_BIND_1"/>
    <property type="match status" value="1"/>
</dbReference>
<protein>
    <submittedName>
        <fullName evidence="7">Ski2-like helicase</fullName>
    </submittedName>
</protein>
<evidence type="ECO:0000256" key="3">
    <source>
        <dbReference type="ARBA" id="ARBA00022806"/>
    </source>
</evidence>
<dbReference type="GO" id="GO:0005634">
    <property type="term" value="C:nucleus"/>
    <property type="evidence" value="ECO:0007669"/>
    <property type="project" value="TreeGrafter"/>
</dbReference>
<evidence type="ECO:0000256" key="2">
    <source>
        <dbReference type="ARBA" id="ARBA00022801"/>
    </source>
</evidence>
<dbReference type="PANTHER" id="PTHR47961:SF8">
    <property type="entry name" value="DEXH-BOX ATP-DEPENDENT RNA HELICASE DEXH15 CHLOROPLASTIC"/>
    <property type="match status" value="1"/>
</dbReference>
<dbReference type="SMART" id="SM00487">
    <property type="entry name" value="DEXDc"/>
    <property type="match status" value="1"/>
</dbReference>
<feature type="domain" description="Helicase C-terminal" evidence="6">
    <location>
        <begin position="215"/>
        <end position="407"/>
    </location>
</feature>
<reference evidence="7" key="1">
    <citation type="submission" date="2016-10" db="EMBL/GenBank/DDBJ databases">
        <title>Sequence of Gallionella enrichment culture.</title>
        <authorList>
            <person name="Poehlein A."/>
            <person name="Muehling M."/>
            <person name="Daniel R."/>
        </authorList>
    </citation>
    <scope>NUCLEOTIDE SEQUENCE</scope>
</reference>
<keyword evidence="2" id="KW-0378">Hydrolase</keyword>
<dbReference type="InterPro" id="IPR027417">
    <property type="entry name" value="P-loop_NTPase"/>
</dbReference>
<sequence>MQLAALESLQRLVLPDPWQAKAIQALRDGCDVVLSAPTGAGKTYVFERWAEQANFSRRALFTVPTRALANDKYAEWKARGWRVGIVTGDVTADPQAPIVVATLEAVQGVLGEPSAQPTQLGEGSDLRRAVAQSPFHLLVIDEYQWISDGARGNHYEGALLSAPTSLQLLLLSGSVSNPEDVAAWLTRLGRRVEVVQTRVRPVPIEEVEADDLVGGLPASILGFWSRRVAGALRAGYGPVLVFAPHRRDAERLARQFARELPMHDPLALTKDQEHACGPELARLLRARVAYHHSGLTYLQRAGVIEPLAKAGQLRAVVATLGLSAGINFSLRSVMITSGGYRHEHLERELEPHEILQMIGRAGRRGLDEAGFVLVSSSTPRLRSAAPQRLKRAAPLPWAFLLRMVAVGGDASRLSGRAAGRFFSEEPIPLGCEQTAVPGSAPLPCAQMTDTGRARLVRRRHNPFPACRTCPRRAECLELDPTPTLLWQWQRLGVLDKALGLTPRGELVSFFLGPEGLAIAAGLSDRRAVPQDLVYECANLFAGDRFSGTNPRRLGPLAAQCERCYRGLSAEGYLERGVPPAYGFGAADLVRGLLEGGVRASRLLELHALAGRGDVDRLLIEWRSLLRQVSAAPASLVRPATTDDDRRLVERWPVFRDACQRLIGDLRPAGLPDLPALAPDQRRPVNHRLIGLRVEGRDRGVRLRDGQRGGPR</sequence>
<gene>
    <name evidence="7" type="ORF">GALL_114990</name>
</gene>
<accession>A0A1J5SQI0</accession>
<proteinExistence type="predicted"/>
<dbReference type="PROSITE" id="PS51194">
    <property type="entry name" value="HELICASE_CTER"/>
    <property type="match status" value="1"/>
</dbReference>
<evidence type="ECO:0000259" key="6">
    <source>
        <dbReference type="PROSITE" id="PS51194"/>
    </source>
</evidence>
<dbReference type="Pfam" id="PF00270">
    <property type="entry name" value="DEAD"/>
    <property type="match status" value="1"/>
</dbReference>
<evidence type="ECO:0000259" key="5">
    <source>
        <dbReference type="PROSITE" id="PS51192"/>
    </source>
</evidence>
<organism evidence="7">
    <name type="scientific">mine drainage metagenome</name>
    <dbReference type="NCBI Taxonomy" id="410659"/>
    <lineage>
        <taxon>unclassified sequences</taxon>
        <taxon>metagenomes</taxon>
        <taxon>ecological metagenomes</taxon>
    </lineage>
</organism>
<evidence type="ECO:0000313" key="7">
    <source>
        <dbReference type="EMBL" id="OIR06309.1"/>
    </source>
</evidence>
<dbReference type="SMART" id="SM00490">
    <property type="entry name" value="HELICc"/>
    <property type="match status" value="1"/>
</dbReference>
<comment type="caution">
    <text evidence="7">The sequence shown here is derived from an EMBL/GenBank/DDBJ whole genome shotgun (WGS) entry which is preliminary data.</text>
</comment>
<dbReference type="AlphaFoldDB" id="A0A1J5SQI0"/>
<feature type="domain" description="Helicase ATP-binding" evidence="5">
    <location>
        <begin position="23"/>
        <end position="193"/>
    </location>
</feature>
<evidence type="ECO:0000256" key="4">
    <source>
        <dbReference type="ARBA" id="ARBA00022840"/>
    </source>
</evidence>
<name>A0A1J5SQI0_9ZZZZ</name>
<dbReference type="PANTHER" id="PTHR47961">
    <property type="entry name" value="DNA POLYMERASE THETA, PUTATIVE (AFU_ORTHOLOGUE AFUA_1G05260)-RELATED"/>
    <property type="match status" value="1"/>
</dbReference>
<dbReference type="GO" id="GO:0004386">
    <property type="term" value="F:helicase activity"/>
    <property type="evidence" value="ECO:0007669"/>
    <property type="project" value="UniProtKB-KW"/>
</dbReference>
<dbReference type="Gene3D" id="3.40.50.300">
    <property type="entry name" value="P-loop containing nucleotide triphosphate hydrolases"/>
    <property type="match status" value="2"/>
</dbReference>
<dbReference type="Pfam" id="PF00271">
    <property type="entry name" value="Helicase_C"/>
    <property type="match status" value="1"/>
</dbReference>
<keyword evidence="3 7" id="KW-0347">Helicase</keyword>
<dbReference type="InterPro" id="IPR050474">
    <property type="entry name" value="Hel308_SKI2-like"/>
</dbReference>
<dbReference type="GO" id="GO:0016787">
    <property type="term" value="F:hydrolase activity"/>
    <property type="evidence" value="ECO:0007669"/>
    <property type="project" value="UniProtKB-KW"/>
</dbReference>
<dbReference type="InterPro" id="IPR001650">
    <property type="entry name" value="Helicase_C-like"/>
</dbReference>
<evidence type="ECO:0000256" key="1">
    <source>
        <dbReference type="ARBA" id="ARBA00022741"/>
    </source>
</evidence>
<dbReference type="InterPro" id="IPR011545">
    <property type="entry name" value="DEAD/DEAH_box_helicase_dom"/>
</dbReference>
<dbReference type="GO" id="GO:0005524">
    <property type="term" value="F:ATP binding"/>
    <property type="evidence" value="ECO:0007669"/>
    <property type="project" value="UniProtKB-KW"/>
</dbReference>
<dbReference type="EMBL" id="MLJW01000044">
    <property type="protein sequence ID" value="OIR06309.1"/>
    <property type="molecule type" value="Genomic_DNA"/>
</dbReference>
<dbReference type="InterPro" id="IPR014001">
    <property type="entry name" value="Helicase_ATP-bd"/>
</dbReference>